<evidence type="ECO:0000313" key="9">
    <source>
        <dbReference type="Proteomes" id="UP000469559"/>
    </source>
</evidence>
<feature type="compositionally biased region" description="Polar residues" evidence="7">
    <location>
        <begin position="269"/>
        <end position="279"/>
    </location>
</feature>
<evidence type="ECO:0000313" key="8">
    <source>
        <dbReference type="EMBL" id="TVY18583.1"/>
    </source>
</evidence>
<feature type="repeat" description="WD" evidence="6">
    <location>
        <begin position="178"/>
        <end position="208"/>
    </location>
</feature>
<dbReference type="InterPro" id="IPR051243">
    <property type="entry name" value="PcG_WD-repeat"/>
</dbReference>
<dbReference type="SUPFAM" id="SSF50978">
    <property type="entry name" value="WD40 repeat-like"/>
    <property type="match status" value="1"/>
</dbReference>
<name>A0A8T9BJI1_9HELO</name>
<dbReference type="PANTHER" id="PTHR10253">
    <property type="entry name" value="POLYCOMB PROTEIN"/>
    <property type="match status" value="1"/>
</dbReference>
<feature type="repeat" description="WD" evidence="6">
    <location>
        <begin position="129"/>
        <end position="164"/>
    </location>
</feature>
<evidence type="ECO:0000256" key="2">
    <source>
        <dbReference type="ARBA" id="ARBA00022574"/>
    </source>
</evidence>
<protein>
    <submittedName>
        <fullName evidence="8">Polycomb protein eed-B</fullName>
    </submittedName>
</protein>
<feature type="compositionally biased region" description="Basic and acidic residues" evidence="7">
    <location>
        <begin position="406"/>
        <end position="420"/>
    </location>
</feature>
<sequence length="488" mass="54067">MASRQHKPEWELPSLRESHQIPGIGKDFYGVQFYPYTEPGVDPVFAIVGGKHILICRPPAAENTKIEVTQYCVDEETNKDKNGDDQEEDYYTCVWTKDFETGDPLLCVAGLNATIKIINALTGKLLRTLSGHGGEINDLVISPTNPYILASASNDLNVRIWSLDPAHVKQPCAAILEGDGHREAVMSLTFHATSRYLLTGGVDHIINLNSQTRTLAPTNQPESTTLTSPLRKSTKTFVAFYGDLILSKAANENCIVLWSINNFNSTNPLPTRSSAPTTHDAQRDTRSVFTTSSAKSTQYTRLLQFSIPDSEILFMRFSLFPGGLGMNPVLAFCNTGSKVFFWDMSRLEAYHDATADGGDIKDANTRPAFLNPFQHRNRVGAGGGGAVARLHMHRAASPADSSSTGGDEREREREKEREKGRIDWEKSIKGWVKKYEINQPLESLDAHKEEVVKGLGFTGRYIAWSRDGQWCVVVGSAGVFALLQRWGR</sequence>
<keyword evidence="9" id="KW-1185">Reference proteome</keyword>
<dbReference type="OrthoDB" id="7318948at2759"/>
<evidence type="ECO:0000256" key="3">
    <source>
        <dbReference type="ARBA" id="ARBA00022737"/>
    </source>
</evidence>
<dbReference type="InterPro" id="IPR015943">
    <property type="entry name" value="WD40/YVTN_repeat-like_dom_sf"/>
</dbReference>
<comment type="caution">
    <text evidence="8">The sequence shown here is derived from an EMBL/GenBank/DDBJ whole genome shotgun (WGS) entry which is preliminary data.</text>
</comment>
<feature type="region of interest" description="Disordered" evidence="7">
    <location>
        <begin position="269"/>
        <end position="292"/>
    </location>
</feature>
<proteinExistence type="inferred from homology"/>
<comment type="similarity">
    <text evidence="1">Belongs to the WD repeat ESC family.</text>
</comment>
<evidence type="ECO:0000256" key="6">
    <source>
        <dbReference type="PROSITE-ProRule" id="PRU00221"/>
    </source>
</evidence>
<evidence type="ECO:0000256" key="7">
    <source>
        <dbReference type="SAM" id="MobiDB-lite"/>
    </source>
</evidence>
<evidence type="ECO:0000256" key="4">
    <source>
        <dbReference type="ARBA" id="ARBA00023015"/>
    </source>
</evidence>
<keyword evidence="4" id="KW-0805">Transcription regulation</keyword>
<dbReference type="SMART" id="SM00320">
    <property type="entry name" value="WD40"/>
    <property type="match status" value="2"/>
</dbReference>
<gene>
    <name evidence="8" type="primary">eed-b</name>
    <name evidence="8" type="ORF">LARI1_G002745</name>
</gene>
<dbReference type="InterPro" id="IPR036322">
    <property type="entry name" value="WD40_repeat_dom_sf"/>
</dbReference>
<keyword evidence="3" id="KW-0677">Repeat</keyword>
<dbReference type="Proteomes" id="UP000469559">
    <property type="component" value="Unassembled WGS sequence"/>
</dbReference>
<keyword evidence="5" id="KW-0804">Transcription</keyword>
<dbReference type="InterPro" id="IPR001680">
    <property type="entry name" value="WD40_rpt"/>
</dbReference>
<dbReference type="Gene3D" id="2.130.10.10">
    <property type="entry name" value="YVTN repeat-like/Quinoprotein amine dehydrogenase"/>
    <property type="match status" value="1"/>
</dbReference>
<dbReference type="EMBL" id="QGMF01000161">
    <property type="protein sequence ID" value="TVY18583.1"/>
    <property type="molecule type" value="Genomic_DNA"/>
</dbReference>
<dbReference type="Pfam" id="PF00400">
    <property type="entry name" value="WD40"/>
    <property type="match status" value="2"/>
</dbReference>
<evidence type="ECO:0000256" key="1">
    <source>
        <dbReference type="ARBA" id="ARBA00008075"/>
    </source>
</evidence>
<dbReference type="AlphaFoldDB" id="A0A8T9BJI1"/>
<feature type="region of interest" description="Disordered" evidence="7">
    <location>
        <begin position="394"/>
        <end position="420"/>
    </location>
</feature>
<organism evidence="8 9">
    <name type="scientific">Lachnellula arida</name>
    <dbReference type="NCBI Taxonomy" id="1316785"/>
    <lineage>
        <taxon>Eukaryota</taxon>
        <taxon>Fungi</taxon>
        <taxon>Dikarya</taxon>
        <taxon>Ascomycota</taxon>
        <taxon>Pezizomycotina</taxon>
        <taxon>Leotiomycetes</taxon>
        <taxon>Helotiales</taxon>
        <taxon>Lachnaceae</taxon>
        <taxon>Lachnellula</taxon>
    </lineage>
</organism>
<reference evidence="8 9" key="1">
    <citation type="submission" date="2018-05" db="EMBL/GenBank/DDBJ databases">
        <title>Whole genome sequencing for identification of molecular markers to develop diagnostic detection tools for the regulated plant pathogen Lachnellula willkommii.</title>
        <authorList>
            <person name="Giroux E."/>
            <person name="Bilodeau G."/>
        </authorList>
    </citation>
    <scope>NUCLEOTIDE SEQUENCE [LARGE SCALE GENOMIC DNA]</scope>
    <source>
        <strain evidence="8 9">CBS 203.66</strain>
    </source>
</reference>
<accession>A0A8T9BJI1</accession>
<keyword evidence="2 6" id="KW-0853">WD repeat</keyword>
<evidence type="ECO:0000256" key="5">
    <source>
        <dbReference type="ARBA" id="ARBA00023163"/>
    </source>
</evidence>
<dbReference type="PROSITE" id="PS50082">
    <property type="entry name" value="WD_REPEATS_2"/>
    <property type="match status" value="2"/>
</dbReference>
<dbReference type="PROSITE" id="PS50294">
    <property type="entry name" value="WD_REPEATS_REGION"/>
    <property type="match status" value="1"/>
</dbReference>